<evidence type="ECO:0000256" key="2">
    <source>
        <dbReference type="ARBA" id="ARBA00008791"/>
    </source>
</evidence>
<dbReference type="PANTHER" id="PTHR46268:SF23">
    <property type="entry name" value="UNIVERSAL STRESS PROTEIN A-RELATED"/>
    <property type="match status" value="1"/>
</dbReference>
<evidence type="ECO:0000256" key="1">
    <source>
        <dbReference type="ARBA" id="ARBA00004496"/>
    </source>
</evidence>
<dbReference type="CDD" id="cd00293">
    <property type="entry name" value="USP-like"/>
    <property type="match status" value="1"/>
</dbReference>
<accession>A0AA42B7V2</accession>
<evidence type="ECO:0000256" key="5">
    <source>
        <dbReference type="PIRNR" id="PIRNR006276"/>
    </source>
</evidence>
<feature type="domain" description="UspA" evidence="6">
    <location>
        <begin position="1"/>
        <end position="112"/>
    </location>
</feature>
<dbReference type="Proteomes" id="UP001165393">
    <property type="component" value="Unassembled WGS sequence"/>
</dbReference>
<dbReference type="InterPro" id="IPR006015">
    <property type="entry name" value="Universal_stress_UspA"/>
</dbReference>
<protein>
    <recommendedName>
        <fullName evidence="5">Universal stress protein</fullName>
    </recommendedName>
</protein>
<sequence length="137" mass="15549">MYKMILVPVDLTAPSRALLQRAVDFANTCNASIHVTYVEPGVSNYSLEDIEIELESVHEANQQKRLQQLRDLCADLPIPPEHIYMTQGNVAGHLIQLASAIHADLVIMGEHHSFWHMQHINRQVEKKLNCDLLTMVL</sequence>
<keyword evidence="8" id="KW-1185">Reference proteome</keyword>
<organism evidence="7 8">
    <name type="scientific">Echinimonas agarilytica</name>
    <dbReference type="NCBI Taxonomy" id="1215918"/>
    <lineage>
        <taxon>Bacteria</taxon>
        <taxon>Pseudomonadati</taxon>
        <taxon>Pseudomonadota</taxon>
        <taxon>Gammaproteobacteria</taxon>
        <taxon>Alteromonadales</taxon>
        <taxon>Echinimonadaceae</taxon>
        <taxon>Echinimonas</taxon>
    </lineage>
</organism>
<proteinExistence type="inferred from homology"/>
<reference evidence="7 8" key="1">
    <citation type="journal article" date="2013" name="Antonie Van Leeuwenhoek">
        <title>Echinimonas agarilytica gen. nov., sp. nov., a new gammaproteobacterium isolated from the sea urchin Strongylocentrotus intermedius.</title>
        <authorList>
            <person name="Nedashkovskaya O.I."/>
            <person name="Stenkova A.M."/>
            <person name="Zhukova N.V."/>
            <person name="Van Trappen S."/>
            <person name="Lee J.S."/>
            <person name="Kim S.B."/>
        </authorList>
    </citation>
    <scope>NUCLEOTIDE SEQUENCE [LARGE SCALE GENOMIC DNA]</scope>
    <source>
        <strain evidence="7 8">KMM 6351</strain>
    </source>
</reference>
<comment type="caution">
    <text evidence="7">The sequence shown here is derived from an EMBL/GenBank/DDBJ whole genome shotgun (WGS) entry which is preliminary data.</text>
</comment>
<dbReference type="EMBL" id="JAMQGP010000004">
    <property type="protein sequence ID" value="MCM2680242.1"/>
    <property type="molecule type" value="Genomic_DNA"/>
</dbReference>
<gene>
    <name evidence="7" type="ORF">NAF29_11245</name>
</gene>
<dbReference type="PANTHER" id="PTHR46268">
    <property type="entry name" value="STRESS RESPONSE PROTEIN NHAX"/>
    <property type="match status" value="1"/>
</dbReference>
<comment type="subcellular location">
    <subcellularLocation>
        <location evidence="1 5">Cytoplasm</location>
    </subcellularLocation>
</comment>
<evidence type="ECO:0000313" key="7">
    <source>
        <dbReference type="EMBL" id="MCM2680242.1"/>
    </source>
</evidence>
<evidence type="ECO:0000259" key="6">
    <source>
        <dbReference type="Pfam" id="PF00582"/>
    </source>
</evidence>
<dbReference type="Gene3D" id="3.40.50.620">
    <property type="entry name" value="HUPs"/>
    <property type="match status" value="1"/>
</dbReference>
<dbReference type="SUPFAM" id="SSF52402">
    <property type="entry name" value="Adenine nucleotide alpha hydrolases-like"/>
    <property type="match status" value="1"/>
</dbReference>
<dbReference type="PIRSF" id="PIRSF006276">
    <property type="entry name" value="UspA"/>
    <property type="match status" value="1"/>
</dbReference>
<dbReference type="Pfam" id="PF00582">
    <property type="entry name" value="Usp"/>
    <property type="match status" value="1"/>
</dbReference>
<dbReference type="RefSeq" id="WP_251261662.1">
    <property type="nucleotide sequence ID" value="NZ_JAMQGP010000004.1"/>
</dbReference>
<comment type="similarity">
    <text evidence="2 5">Belongs to the universal stress protein A family.</text>
</comment>
<dbReference type="InterPro" id="IPR006016">
    <property type="entry name" value="UspA"/>
</dbReference>
<name>A0AA42B7V2_9GAMM</name>
<evidence type="ECO:0000256" key="3">
    <source>
        <dbReference type="ARBA" id="ARBA00011738"/>
    </source>
</evidence>
<evidence type="ECO:0000313" key="8">
    <source>
        <dbReference type="Proteomes" id="UP001165393"/>
    </source>
</evidence>
<evidence type="ECO:0000256" key="4">
    <source>
        <dbReference type="ARBA" id="ARBA00022490"/>
    </source>
</evidence>
<comment type="subunit">
    <text evidence="3">Homodimer.</text>
</comment>
<dbReference type="InterPro" id="IPR014729">
    <property type="entry name" value="Rossmann-like_a/b/a_fold"/>
</dbReference>
<dbReference type="AlphaFoldDB" id="A0AA42B7V2"/>
<dbReference type="GO" id="GO:0005737">
    <property type="term" value="C:cytoplasm"/>
    <property type="evidence" value="ECO:0007669"/>
    <property type="project" value="UniProtKB-SubCell"/>
</dbReference>
<keyword evidence="4 5" id="KW-0963">Cytoplasm</keyword>